<protein>
    <submittedName>
        <fullName evidence="1">Uncharacterized protein</fullName>
    </submittedName>
</protein>
<organism evidence="1 2">
    <name type="scientific">Eruca vesicaria subsp. sativa</name>
    <name type="common">Garden rocket</name>
    <name type="synonym">Eruca sativa</name>
    <dbReference type="NCBI Taxonomy" id="29727"/>
    <lineage>
        <taxon>Eukaryota</taxon>
        <taxon>Viridiplantae</taxon>
        <taxon>Streptophyta</taxon>
        <taxon>Embryophyta</taxon>
        <taxon>Tracheophyta</taxon>
        <taxon>Spermatophyta</taxon>
        <taxon>Magnoliopsida</taxon>
        <taxon>eudicotyledons</taxon>
        <taxon>Gunneridae</taxon>
        <taxon>Pentapetalae</taxon>
        <taxon>rosids</taxon>
        <taxon>malvids</taxon>
        <taxon>Brassicales</taxon>
        <taxon>Brassicaceae</taxon>
        <taxon>Brassiceae</taxon>
        <taxon>Eruca</taxon>
    </lineage>
</organism>
<gene>
    <name evidence="1" type="ORF">ERUC_LOCUS39307</name>
</gene>
<dbReference type="EMBL" id="CAKOAT010720710">
    <property type="protein sequence ID" value="CAH8386824.1"/>
    <property type="molecule type" value="Genomic_DNA"/>
</dbReference>
<reference evidence="1 2" key="1">
    <citation type="submission" date="2022-03" db="EMBL/GenBank/DDBJ databases">
        <authorList>
            <person name="Macdonald S."/>
            <person name="Ahmed S."/>
            <person name="Newling K."/>
        </authorList>
    </citation>
    <scope>NUCLEOTIDE SEQUENCE [LARGE SCALE GENOMIC DNA]</scope>
</reference>
<proteinExistence type="predicted"/>
<evidence type="ECO:0000313" key="1">
    <source>
        <dbReference type="EMBL" id="CAH8386824.1"/>
    </source>
</evidence>
<accession>A0ABC8LTY7</accession>
<evidence type="ECO:0000313" key="2">
    <source>
        <dbReference type="Proteomes" id="UP001642260"/>
    </source>
</evidence>
<sequence length="137" mass="15152">MPNLFAGNRNSVAFYLLFTSTKNVQPYHISVLTICMQQARATTTDSLASDDDRSIAADSWSIKSEYRSTLDDDQLHADAAEGLSSANFHVSSDYSSDKEEPDADGGQSMLGLQSYWDAAYSDELSNFREHGHTGEVW</sequence>
<comment type="caution">
    <text evidence="1">The sequence shown here is derived from an EMBL/GenBank/DDBJ whole genome shotgun (WGS) entry which is preliminary data.</text>
</comment>
<keyword evidence="2" id="KW-1185">Reference proteome</keyword>
<dbReference type="PANTHER" id="PTHR12843">
    <property type="entry name" value="PROTEIN-LYSINE N-METHYLTRANSFERASE METTL10"/>
    <property type="match status" value="1"/>
</dbReference>
<dbReference type="PANTHER" id="PTHR12843:SF5">
    <property type="entry name" value="EEF1A LYSINE METHYLTRANSFERASE 2"/>
    <property type="match status" value="1"/>
</dbReference>
<name>A0ABC8LTY7_ERUVS</name>
<dbReference type="AlphaFoldDB" id="A0ABC8LTY7"/>
<dbReference type="Proteomes" id="UP001642260">
    <property type="component" value="Unassembled WGS sequence"/>
</dbReference>